<protein>
    <submittedName>
        <fullName evidence="1">Uncharacterized protein</fullName>
    </submittedName>
</protein>
<accession>A0AAV6JTY6</accession>
<dbReference type="EMBL" id="JACTNZ010000006">
    <property type="protein sequence ID" value="KAG5543619.1"/>
    <property type="molecule type" value="Genomic_DNA"/>
</dbReference>
<dbReference type="Proteomes" id="UP000823749">
    <property type="component" value="Chromosome 6"/>
</dbReference>
<sequence>MGIVESKIRQENMAGAMKKCLPDGWDFVHNIGTGSVARIIVVWDTQGPKISVLVSSDQMMLLSVQVDTRIFALSVVYGFNQVGPRRQLWDELSDIQNRMKVAREELSNIQTCCAQLPGDPIRMEYERLCHLNFNDLCVAEEAWCR</sequence>
<name>A0AAV6JTY6_9ERIC</name>
<comment type="caution">
    <text evidence="1">The sequence shown here is derived from an EMBL/GenBank/DDBJ whole genome shotgun (WGS) entry which is preliminary data.</text>
</comment>
<reference evidence="1 2" key="1">
    <citation type="submission" date="2020-08" db="EMBL/GenBank/DDBJ databases">
        <title>Plant Genome Project.</title>
        <authorList>
            <person name="Zhang R.-G."/>
        </authorList>
    </citation>
    <scope>NUCLEOTIDE SEQUENCE [LARGE SCALE GENOMIC DNA]</scope>
    <source>
        <strain evidence="1">WSP0</strain>
        <tissue evidence="1">Leaf</tissue>
    </source>
</reference>
<evidence type="ECO:0000313" key="2">
    <source>
        <dbReference type="Proteomes" id="UP000823749"/>
    </source>
</evidence>
<organism evidence="1 2">
    <name type="scientific">Rhododendron griersonianum</name>
    <dbReference type="NCBI Taxonomy" id="479676"/>
    <lineage>
        <taxon>Eukaryota</taxon>
        <taxon>Viridiplantae</taxon>
        <taxon>Streptophyta</taxon>
        <taxon>Embryophyta</taxon>
        <taxon>Tracheophyta</taxon>
        <taxon>Spermatophyta</taxon>
        <taxon>Magnoliopsida</taxon>
        <taxon>eudicotyledons</taxon>
        <taxon>Gunneridae</taxon>
        <taxon>Pentapetalae</taxon>
        <taxon>asterids</taxon>
        <taxon>Ericales</taxon>
        <taxon>Ericaceae</taxon>
        <taxon>Ericoideae</taxon>
        <taxon>Rhodoreae</taxon>
        <taxon>Rhododendron</taxon>
    </lineage>
</organism>
<gene>
    <name evidence="1" type="ORF">RHGRI_016388</name>
</gene>
<evidence type="ECO:0000313" key="1">
    <source>
        <dbReference type="EMBL" id="KAG5543619.1"/>
    </source>
</evidence>
<proteinExistence type="predicted"/>
<keyword evidence="2" id="KW-1185">Reference proteome</keyword>
<dbReference type="AlphaFoldDB" id="A0AAV6JTY6"/>